<dbReference type="SUPFAM" id="SSF46785">
    <property type="entry name" value="Winged helix' DNA-binding domain"/>
    <property type="match status" value="1"/>
</dbReference>
<dbReference type="InterPro" id="IPR000944">
    <property type="entry name" value="Tscrpt_reg_Rrf2"/>
</dbReference>
<name>A0A7V4XTJ2_9BACT</name>
<dbReference type="GO" id="GO:0003700">
    <property type="term" value="F:DNA-binding transcription factor activity"/>
    <property type="evidence" value="ECO:0007669"/>
    <property type="project" value="TreeGrafter"/>
</dbReference>
<dbReference type="PROSITE" id="PS51197">
    <property type="entry name" value="HTH_RRF2_2"/>
    <property type="match status" value="1"/>
</dbReference>
<evidence type="ECO:0000313" key="1">
    <source>
        <dbReference type="EMBL" id="HGY94827.1"/>
    </source>
</evidence>
<dbReference type="EMBL" id="DTKL01000058">
    <property type="protein sequence ID" value="HGY94827.1"/>
    <property type="molecule type" value="Genomic_DNA"/>
</dbReference>
<dbReference type="PANTHER" id="PTHR33221">
    <property type="entry name" value="WINGED HELIX-TURN-HELIX TRANSCRIPTIONAL REGULATOR, RRF2 FAMILY"/>
    <property type="match status" value="1"/>
</dbReference>
<sequence>MAVNTRFATGVHAMVLLAAEPDTLQTSETIAGRLETNPVVVRRVFSLLHHAGLVDSHKGPSGGSKLARPAKQITLADIYKALDTGDLFHTAEFASEEAANTASALHQVFKNIERSLRDELSKTTLSQIAKKATRKAAKADGKKHK</sequence>
<organism evidence="1">
    <name type="scientific">Acidobacterium capsulatum</name>
    <dbReference type="NCBI Taxonomy" id="33075"/>
    <lineage>
        <taxon>Bacteria</taxon>
        <taxon>Pseudomonadati</taxon>
        <taxon>Acidobacteriota</taxon>
        <taxon>Terriglobia</taxon>
        <taxon>Terriglobales</taxon>
        <taxon>Acidobacteriaceae</taxon>
        <taxon>Acidobacterium</taxon>
    </lineage>
</organism>
<dbReference type="Pfam" id="PF02082">
    <property type="entry name" value="Rrf2"/>
    <property type="match status" value="1"/>
</dbReference>
<dbReference type="InterPro" id="IPR036390">
    <property type="entry name" value="WH_DNA-bd_sf"/>
</dbReference>
<proteinExistence type="predicted"/>
<reference evidence="1" key="1">
    <citation type="journal article" date="2020" name="mSystems">
        <title>Genome- and Community-Level Interaction Insights into Carbon Utilization and Element Cycling Functions of Hydrothermarchaeota in Hydrothermal Sediment.</title>
        <authorList>
            <person name="Zhou Z."/>
            <person name="Liu Y."/>
            <person name="Xu W."/>
            <person name="Pan J."/>
            <person name="Luo Z.H."/>
            <person name="Li M."/>
        </authorList>
    </citation>
    <scope>NUCLEOTIDE SEQUENCE [LARGE SCALE GENOMIC DNA]</scope>
    <source>
        <strain evidence="1">SpSt-855</strain>
    </source>
</reference>
<protein>
    <submittedName>
        <fullName evidence="1">Rrf2 family transcriptional regulator</fullName>
    </submittedName>
</protein>
<dbReference type="AlphaFoldDB" id="A0A7V4XTJ2"/>
<dbReference type="NCBIfam" id="TIGR00738">
    <property type="entry name" value="rrf2_super"/>
    <property type="match status" value="1"/>
</dbReference>
<dbReference type="PANTHER" id="PTHR33221:SF15">
    <property type="entry name" value="HTH-TYPE TRANSCRIPTIONAL REGULATOR YWGB-RELATED"/>
    <property type="match status" value="1"/>
</dbReference>
<comment type="caution">
    <text evidence="1">The sequence shown here is derived from an EMBL/GenBank/DDBJ whole genome shotgun (WGS) entry which is preliminary data.</text>
</comment>
<dbReference type="InterPro" id="IPR036388">
    <property type="entry name" value="WH-like_DNA-bd_sf"/>
</dbReference>
<accession>A0A7V4XTJ2</accession>
<dbReference type="GO" id="GO:0005829">
    <property type="term" value="C:cytosol"/>
    <property type="evidence" value="ECO:0007669"/>
    <property type="project" value="TreeGrafter"/>
</dbReference>
<gene>
    <name evidence="1" type="ORF">ENW50_09135</name>
</gene>
<dbReference type="Gene3D" id="1.10.10.10">
    <property type="entry name" value="Winged helix-like DNA-binding domain superfamily/Winged helix DNA-binding domain"/>
    <property type="match status" value="1"/>
</dbReference>